<evidence type="ECO:0000313" key="10">
    <source>
        <dbReference type="Proteomes" id="UP000245431"/>
    </source>
</evidence>
<dbReference type="GO" id="GO:0005886">
    <property type="term" value="C:plasma membrane"/>
    <property type="evidence" value="ECO:0007669"/>
    <property type="project" value="UniProtKB-SubCell"/>
</dbReference>
<dbReference type="InterPro" id="IPR050297">
    <property type="entry name" value="LipidA_mod_glycosyltrf_83"/>
</dbReference>
<proteinExistence type="predicted"/>
<evidence type="ECO:0000256" key="2">
    <source>
        <dbReference type="ARBA" id="ARBA00022475"/>
    </source>
</evidence>
<evidence type="ECO:0000256" key="3">
    <source>
        <dbReference type="ARBA" id="ARBA00022676"/>
    </source>
</evidence>
<keyword evidence="3" id="KW-0328">Glycosyltransferase</keyword>
<organism evidence="9 10">
    <name type="scientific">Pseudomonas veronii 1YdBTEX2</name>
    <dbReference type="NCBI Taxonomy" id="1295141"/>
    <lineage>
        <taxon>Bacteria</taxon>
        <taxon>Pseudomonadati</taxon>
        <taxon>Pseudomonadota</taxon>
        <taxon>Gammaproteobacteria</taxon>
        <taxon>Pseudomonadales</taxon>
        <taxon>Pseudomonadaceae</taxon>
        <taxon>Pseudomonas</taxon>
    </lineage>
</organism>
<dbReference type="PANTHER" id="PTHR33908:SF11">
    <property type="entry name" value="MEMBRANE PROTEIN"/>
    <property type="match status" value="1"/>
</dbReference>
<reference evidence="10" key="1">
    <citation type="submission" date="2016-07" db="EMBL/GenBank/DDBJ databases">
        <authorList>
            <person name="Florea S."/>
            <person name="Webb J.S."/>
            <person name="Jaromczyk J."/>
            <person name="Schardl C.L."/>
        </authorList>
    </citation>
    <scope>NUCLEOTIDE SEQUENCE [LARGE SCALE GENOMIC DNA]</scope>
    <source>
        <strain evidence="10">1YdBTEX2</strain>
    </source>
</reference>
<feature type="transmembrane region" description="Helical" evidence="8">
    <location>
        <begin position="7"/>
        <end position="27"/>
    </location>
</feature>
<dbReference type="GO" id="GO:0009103">
    <property type="term" value="P:lipopolysaccharide biosynthetic process"/>
    <property type="evidence" value="ECO:0007669"/>
    <property type="project" value="UniProtKB-ARBA"/>
</dbReference>
<feature type="transmembrane region" description="Helical" evidence="8">
    <location>
        <begin position="164"/>
        <end position="193"/>
    </location>
</feature>
<feature type="transmembrane region" description="Helical" evidence="8">
    <location>
        <begin position="408"/>
        <end position="426"/>
    </location>
</feature>
<dbReference type="GeneID" id="47553836"/>
<gene>
    <name evidence="9" type="ORF">PVE_R1G0376</name>
</gene>
<comment type="subcellular location">
    <subcellularLocation>
        <location evidence="1">Cell membrane</location>
        <topology evidence="1">Multi-pass membrane protein</topology>
    </subcellularLocation>
</comment>
<keyword evidence="7 8" id="KW-0472">Membrane</keyword>
<keyword evidence="5 8" id="KW-0812">Transmembrane</keyword>
<evidence type="ECO:0000256" key="7">
    <source>
        <dbReference type="ARBA" id="ARBA00023136"/>
    </source>
</evidence>
<feature type="transmembrane region" description="Helical" evidence="8">
    <location>
        <begin position="349"/>
        <end position="372"/>
    </location>
</feature>
<protein>
    <submittedName>
        <fullName evidence="9">Membrane protein</fullName>
    </submittedName>
</protein>
<keyword evidence="4" id="KW-0808">Transferase</keyword>
<dbReference type="Proteomes" id="UP000245431">
    <property type="component" value="Chromosome PVE_r1"/>
</dbReference>
<name>A0A1D3JQB8_PSEVE</name>
<keyword evidence="6 8" id="KW-1133">Transmembrane helix</keyword>
<dbReference type="EMBL" id="LT599583">
    <property type="protein sequence ID" value="SBW78264.1"/>
    <property type="molecule type" value="Genomic_DNA"/>
</dbReference>
<feature type="transmembrane region" description="Helical" evidence="8">
    <location>
        <begin position="86"/>
        <end position="106"/>
    </location>
</feature>
<feature type="transmembrane region" description="Helical" evidence="8">
    <location>
        <begin position="293"/>
        <end position="312"/>
    </location>
</feature>
<dbReference type="AlphaFoldDB" id="A0A1D3JQB8"/>
<feature type="transmembrane region" description="Helical" evidence="8">
    <location>
        <begin position="318"/>
        <end position="337"/>
    </location>
</feature>
<evidence type="ECO:0000256" key="8">
    <source>
        <dbReference type="SAM" id="Phobius"/>
    </source>
</evidence>
<evidence type="ECO:0000256" key="1">
    <source>
        <dbReference type="ARBA" id="ARBA00004651"/>
    </source>
</evidence>
<evidence type="ECO:0000313" key="9">
    <source>
        <dbReference type="EMBL" id="SBW78264.1"/>
    </source>
</evidence>
<dbReference type="GO" id="GO:0016763">
    <property type="term" value="F:pentosyltransferase activity"/>
    <property type="evidence" value="ECO:0007669"/>
    <property type="project" value="TreeGrafter"/>
</dbReference>
<sequence>MDQRNSFRLESLGIFLIALLLFTLGIWDQQPQGFDGRWALFMQEMFRHGASLFPTTYGQPYADYPGTATFFSFVFARLFGAPNHLANVLPTALASAGVVALIYRLLAPSSRAWALLTVLLTLLTTQLLEKSRSVCLDQMVALLCVGSFYLLHSGERLGSRLRQLAVFPLFILGFAIRGPLGLIEVCGVACVYWALGRPGERVRQVLIHGVIGLLLLACCWWLLMQLARISGGQAFADEVFKMQVGGRLDEIGEPFYFYFQLSLYRYFPVVPMALASMVALRHRWPERWGNDDVQLVVRLGACGLMILLGLSVPHFKRAYYILPMVPMFAAVAAYGLLHAQNWFVGVRRCYTWLVAALPALCVVVVFVCRHGWQKHGYWPDVSLPLLIGVLVILQGAVLIAWRRAGRLVWLSAIALAAQWLLLVTVVEPAKDLQFDTRQFVSQVEALRAQEPGPLVFVGLARDTWAVRYMMNLDHDEQPLFIGRNQLDQLDSLPRPSWVIVARKETEQLKGTPVEHLAPMFNGRLNDNPLLVFLLK</sequence>
<feature type="transmembrane region" description="Helical" evidence="8">
    <location>
        <begin position="384"/>
        <end position="401"/>
    </location>
</feature>
<evidence type="ECO:0000256" key="6">
    <source>
        <dbReference type="ARBA" id="ARBA00022989"/>
    </source>
</evidence>
<dbReference type="RefSeq" id="WP_017849945.1">
    <property type="nucleotide sequence ID" value="NZ_AOUH01000062.1"/>
</dbReference>
<feature type="transmembrane region" description="Helical" evidence="8">
    <location>
        <begin position="205"/>
        <end position="223"/>
    </location>
</feature>
<feature type="transmembrane region" description="Helical" evidence="8">
    <location>
        <begin position="61"/>
        <end position="79"/>
    </location>
</feature>
<feature type="transmembrane region" description="Helical" evidence="8">
    <location>
        <begin position="263"/>
        <end position="281"/>
    </location>
</feature>
<dbReference type="PANTHER" id="PTHR33908">
    <property type="entry name" value="MANNOSYLTRANSFERASE YKCB-RELATED"/>
    <property type="match status" value="1"/>
</dbReference>
<evidence type="ECO:0000256" key="4">
    <source>
        <dbReference type="ARBA" id="ARBA00022679"/>
    </source>
</evidence>
<keyword evidence="2" id="KW-1003">Cell membrane</keyword>
<evidence type="ECO:0000256" key="5">
    <source>
        <dbReference type="ARBA" id="ARBA00022692"/>
    </source>
</evidence>
<accession>A0A1D3JQB8</accession>